<dbReference type="Gene3D" id="1.20.5.170">
    <property type="match status" value="1"/>
</dbReference>
<feature type="domain" description="BZIP" evidence="9">
    <location>
        <begin position="400"/>
        <end position="463"/>
    </location>
</feature>
<evidence type="ECO:0000259" key="9">
    <source>
        <dbReference type="PROSITE" id="PS50217"/>
    </source>
</evidence>
<keyword evidence="2" id="KW-0805">Transcription regulation</keyword>
<sequence>MDTIELADIFPGLDDEALDSLEMGNAWTVDIFNDLTEKDLEDALLTDITSKPTAKSEPVDADIFGFGNDLVVGDEVEVNNSNDQFASSSNHTPKGDLFNGQDDFTRAVSTDTSPETIRLTPETESNCSTPSNSDPFTASLQLSPASKNQQSKRSAYEDIVLEEVPATKKRACAFSPPIVPCEPNPSAIGRVHYVLQKGQTLILQTEKSNNRLAQNVNPQSRIKTLNAHPTSSQPVFRTDTNEFIRIKPIAAHQRQSVVYPITPDSHASSDTDGSAESPSGSIEPRGRFIFNTRNGTSVTSTSTIRLAPTTGSVYATAGRYNGPTSYVSRQSDDSGYRVDFNGDYIGGYETSNSSTAYRQQTMFQSPAGILVLTDEEKRTLLAEGYSIPTRLPLSKQEERNLKKIRRKIKNKISAQESRRKKKEYVESLEKRVEAYAQENADLKRRLDGLEGTNRSLLSQLRHLQQAVNKSSSASANSTSSSPSALPSSVPQTSGSASSVGSKKSTSTSPSSSSSSAYLMAFLACFAALFAGQPDASTSTTSGSRSYLPVLSPSLKALATSGHIVGDLSTFGSLHQIGYTWTARTHKMAPRLDGEYARGPNVSYMRELTTGTAPIHRMHEWARTPTYFKEERNSQDQGAVRMKNSLSRSRILGSAREFDECEPMTWWEYFFDQSSAKCRDDREAVKVAENDLFVKAVELVNAVNSTVQNQFVLALVQPKYVLGLANGILLSA</sequence>
<feature type="compositionally biased region" description="Polar residues" evidence="8">
    <location>
        <begin position="82"/>
        <end position="92"/>
    </location>
</feature>
<dbReference type="PROSITE" id="PS00036">
    <property type="entry name" value="BZIP_BASIC"/>
    <property type="match status" value="1"/>
</dbReference>
<feature type="region of interest" description="Disordered" evidence="8">
    <location>
        <begin position="82"/>
        <end position="101"/>
    </location>
</feature>
<dbReference type="Pfam" id="PF00170">
    <property type="entry name" value="bZIP_1"/>
    <property type="match status" value="1"/>
</dbReference>
<keyword evidence="4" id="KW-0010">Activator</keyword>
<dbReference type="OrthoDB" id="674948at2759"/>
<dbReference type="PANTHER" id="PTHR46004">
    <property type="entry name" value="CYCLIC AMP RESPONSE ELEMENT-BINDING PROTEIN A"/>
    <property type="match status" value="1"/>
</dbReference>
<evidence type="ECO:0000256" key="7">
    <source>
        <dbReference type="SAM" id="Coils"/>
    </source>
</evidence>
<dbReference type="STRING" id="60517.A0A158R8P2"/>
<reference evidence="12" key="1">
    <citation type="submission" date="2016-04" db="UniProtKB">
        <authorList>
            <consortium name="WormBaseParasite"/>
        </authorList>
    </citation>
    <scope>IDENTIFICATION</scope>
</reference>
<comment type="subcellular location">
    <subcellularLocation>
        <location evidence="1">Nucleus</location>
    </subcellularLocation>
</comment>
<evidence type="ECO:0000313" key="10">
    <source>
        <dbReference type="EMBL" id="VDK35686.1"/>
    </source>
</evidence>
<dbReference type="PANTHER" id="PTHR46004:SF3">
    <property type="entry name" value="CYCLIC AMP RESPONSE ELEMENT-BINDING PROTEIN A"/>
    <property type="match status" value="1"/>
</dbReference>
<protein>
    <submittedName>
        <fullName evidence="12">BZIP domain-containing protein</fullName>
    </submittedName>
</protein>
<organism evidence="12">
    <name type="scientific">Taenia asiatica</name>
    <name type="common">Asian tapeworm</name>
    <dbReference type="NCBI Taxonomy" id="60517"/>
    <lineage>
        <taxon>Eukaryota</taxon>
        <taxon>Metazoa</taxon>
        <taxon>Spiralia</taxon>
        <taxon>Lophotrochozoa</taxon>
        <taxon>Platyhelminthes</taxon>
        <taxon>Cestoda</taxon>
        <taxon>Eucestoda</taxon>
        <taxon>Cyclophyllidea</taxon>
        <taxon>Taeniidae</taxon>
        <taxon>Taenia</taxon>
    </lineage>
</organism>
<keyword evidence="6" id="KW-0539">Nucleus</keyword>
<evidence type="ECO:0000256" key="3">
    <source>
        <dbReference type="ARBA" id="ARBA00023125"/>
    </source>
</evidence>
<dbReference type="SUPFAM" id="SSF57959">
    <property type="entry name" value="Leucine zipper domain"/>
    <property type="match status" value="1"/>
</dbReference>
<feature type="coiled-coil region" evidence="7">
    <location>
        <begin position="394"/>
        <end position="466"/>
    </location>
</feature>
<gene>
    <name evidence="10" type="ORF">TASK_LOCUS5827</name>
</gene>
<dbReference type="InterPro" id="IPR004827">
    <property type="entry name" value="bZIP"/>
</dbReference>
<proteinExistence type="predicted"/>
<dbReference type="GO" id="GO:0005634">
    <property type="term" value="C:nucleus"/>
    <property type="evidence" value="ECO:0007669"/>
    <property type="project" value="UniProtKB-SubCell"/>
</dbReference>
<dbReference type="FunFam" id="1.20.5.170:FF:000054">
    <property type="entry name" value="Cyclic AMP-responsive element-binding protein 3-like 2"/>
    <property type="match status" value="1"/>
</dbReference>
<feature type="compositionally biased region" description="Polar residues" evidence="8">
    <location>
        <begin position="265"/>
        <end position="280"/>
    </location>
</feature>
<dbReference type="WBParaSite" id="TASK_0000582601-mRNA-1">
    <property type="protein sequence ID" value="TASK_0000582601-mRNA-1"/>
    <property type="gene ID" value="TASK_0000582601"/>
</dbReference>
<evidence type="ECO:0000313" key="12">
    <source>
        <dbReference type="WBParaSite" id="TASK_0000582601-mRNA-1"/>
    </source>
</evidence>
<evidence type="ECO:0000256" key="1">
    <source>
        <dbReference type="ARBA" id="ARBA00004123"/>
    </source>
</evidence>
<dbReference type="Proteomes" id="UP000282613">
    <property type="component" value="Unassembled WGS sequence"/>
</dbReference>
<dbReference type="AlphaFoldDB" id="A0A158R8P2"/>
<accession>A0A158R8P2</accession>
<evidence type="ECO:0000256" key="6">
    <source>
        <dbReference type="ARBA" id="ARBA00023242"/>
    </source>
</evidence>
<dbReference type="SMART" id="SM00338">
    <property type="entry name" value="BRLZ"/>
    <property type="match status" value="1"/>
</dbReference>
<evidence type="ECO:0000256" key="8">
    <source>
        <dbReference type="SAM" id="MobiDB-lite"/>
    </source>
</evidence>
<reference evidence="10 11" key="2">
    <citation type="submission" date="2018-11" db="EMBL/GenBank/DDBJ databases">
        <authorList>
            <consortium name="Pathogen Informatics"/>
        </authorList>
    </citation>
    <scope>NUCLEOTIDE SEQUENCE [LARGE SCALE GENOMIC DNA]</scope>
</reference>
<dbReference type="InterPro" id="IPR046347">
    <property type="entry name" value="bZIP_sf"/>
</dbReference>
<dbReference type="GO" id="GO:0035497">
    <property type="term" value="F:cAMP response element binding"/>
    <property type="evidence" value="ECO:0007669"/>
    <property type="project" value="TreeGrafter"/>
</dbReference>
<feature type="compositionally biased region" description="Polar residues" evidence="8">
    <location>
        <begin position="122"/>
        <end position="153"/>
    </location>
</feature>
<evidence type="ECO:0000256" key="4">
    <source>
        <dbReference type="ARBA" id="ARBA00023159"/>
    </source>
</evidence>
<dbReference type="GO" id="GO:0000981">
    <property type="term" value="F:DNA-binding transcription factor activity, RNA polymerase II-specific"/>
    <property type="evidence" value="ECO:0007669"/>
    <property type="project" value="TreeGrafter"/>
</dbReference>
<name>A0A158R8P2_TAEAS</name>
<keyword evidence="3" id="KW-0238">DNA-binding</keyword>
<feature type="region of interest" description="Disordered" evidence="8">
    <location>
        <begin position="467"/>
        <end position="510"/>
    </location>
</feature>
<dbReference type="PROSITE" id="PS50217">
    <property type="entry name" value="BZIP"/>
    <property type="match status" value="1"/>
</dbReference>
<keyword evidence="7" id="KW-0175">Coiled coil</keyword>
<evidence type="ECO:0000256" key="5">
    <source>
        <dbReference type="ARBA" id="ARBA00023163"/>
    </source>
</evidence>
<dbReference type="EMBL" id="UYRS01018445">
    <property type="protein sequence ID" value="VDK35686.1"/>
    <property type="molecule type" value="Genomic_DNA"/>
</dbReference>
<evidence type="ECO:0000256" key="2">
    <source>
        <dbReference type="ARBA" id="ARBA00023015"/>
    </source>
</evidence>
<keyword evidence="11" id="KW-1185">Reference proteome</keyword>
<keyword evidence="5" id="KW-0804">Transcription</keyword>
<feature type="region of interest" description="Disordered" evidence="8">
    <location>
        <begin position="111"/>
        <end position="154"/>
    </location>
</feature>
<dbReference type="CDD" id="cd14689">
    <property type="entry name" value="bZIP_CREB3"/>
    <property type="match status" value="1"/>
</dbReference>
<feature type="region of interest" description="Disordered" evidence="8">
    <location>
        <begin position="261"/>
        <end position="287"/>
    </location>
</feature>
<evidence type="ECO:0000313" key="11">
    <source>
        <dbReference type="Proteomes" id="UP000282613"/>
    </source>
</evidence>